<feature type="transmembrane region" description="Helical" evidence="6">
    <location>
        <begin position="82"/>
        <end position="101"/>
    </location>
</feature>
<dbReference type="SUPFAM" id="SSF103473">
    <property type="entry name" value="MFS general substrate transporter"/>
    <property type="match status" value="1"/>
</dbReference>
<sequence>MTTVVPTLARTAWLVVALLWPVALLNYLDRQMLASMKFSVTADIPGLGSEANWGYMLGQFKWVYAVLSPVGGYIADRFGRRYTICASLFVWSAVTWATGHAETYDGLLWTRTLMGISEAFYIPAALALIADYHAGRTRSRAVGVHQTAIYCGVIAGGFSGYVADAPDLGWRTAFDVVGFAGVLYALPLLAFLRDPPRNAASVVAVKPGPGTAAKELLANASFILLVLYFTLPALAGWVVRDWMPAILKEQFQIGQGRAGVSATLFVNLAALVGAFAGGWVADRLTRRTIRGRIYAGAAGMVMLIPALFGVGNADMLVVAIAFLILFGLGWGFFDCNNMPILSQIVRPELRATGYGVMNLVSISCGGFADWGFGLLRDRHVPLNVIFGAFASTAVISVFLVLLIRPNRDLSAEGPPK</sequence>
<keyword evidence="9" id="KW-1185">Reference proteome</keyword>
<accession>A0A225DMG8</accession>
<dbReference type="PROSITE" id="PS50850">
    <property type="entry name" value="MFS"/>
    <property type="match status" value="1"/>
</dbReference>
<dbReference type="InterPro" id="IPR044770">
    <property type="entry name" value="MFS_spinster-like"/>
</dbReference>
<feature type="transmembrane region" description="Helical" evidence="6">
    <location>
        <begin position="142"/>
        <end position="162"/>
    </location>
</feature>
<organism evidence="8 9">
    <name type="scientific">Fimbriiglobus ruber</name>
    <dbReference type="NCBI Taxonomy" id="1908690"/>
    <lineage>
        <taxon>Bacteria</taxon>
        <taxon>Pseudomonadati</taxon>
        <taxon>Planctomycetota</taxon>
        <taxon>Planctomycetia</taxon>
        <taxon>Gemmatales</taxon>
        <taxon>Gemmataceae</taxon>
        <taxon>Fimbriiglobus</taxon>
    </lineage>
</organism>
<dbReference type="Pfam" id="PF07690">
    <property type="entry name" value="MFS_1"/>
    <property type="match status" value="1"/>
</dbReference>
<proteinExistence type="predicted"/>
<feature type="transmembrane region" description="Helical" evidence="6">
    <location>
        <begin position="168"/>
        <end position="192"/>
    </location>
</feature>
<feature type="transmembrane region" description="Helical" evidence="6">
    <location>
        <begin position="384"/>
        <end position="403"/>
    </location>
</feature>
<evidence type="ECO:0000256" key="2">
    <source>
        <dbReference type="ARBA" id="ARBA00022448"/>
    </source>
</evidence>
<dbReference type="RefSeq" id="WP_238602847.1">
    <property type="nucleotide sequence ID" value="NZ_NIDE01000014.1"/>
</dbReference>
<dbReference type="PROSITE" id="PS00216">
    <property type="entry name" value="SUGAR_TRANSPORT_1"/>
    <property type="match status" value="1"/>
</dbReference>
<dbReference type="PANTHER" id="PTHR23505">
    <property type="entry name" value="SPINSTER"/>
    <property type="match status" value="1"/>
</dbReference>
<keyword evidence="4 6" id="KW-1133">Transmembrane helix</keyword>
<feature type="transmembrane region" description="Helical" evidence="6">
    <location>
        <begin position="293"/>
        <end position="310"/>
    </location>
</feature>
<dbReference type="PANTHER" id="PTHR23505:SF79">
    <property type="entry name" value="PROTEIN SPINSTER"/>
    <property type="match status" value="1"/>
</dbReference>
<keyword evidence="3 6" id="KW-0812">Transmembrane</keyword>
<evidence type="ECO:0000259" key="7">
    <source>
        <dbReference type="PROSITE" id="PS50850"/>
    </source>
</evidence>
<dbReference type="Proteomes" id="UP000214646">
    <property type="component" value="Unassembled WGS sequence"/>
</dbReference>
<dbReference type="InterPro" id="IPR020846">
    <property type="entry name" value="MFS_dom"/>
</dbReference>
<evidence type="ECO:0000256" key="6">
    <source>
        <dbReference type="SAM" id="Phobius"/>
    </source>
</evidence>
<dbReference type="EMBL" id="NIDE01000014">
    <property type="protein sequence ID" value="OWK37615.1"/>
    <property type="molecule type" value="Genomic_DNA"/>
</dbReference>
<keyword evidence="2" id="KW-0813">Transport</keyword>
<evidence type="ECO:0000313" key="9">
    <source>
        <dbReference type="Proteomes" id="UP000214646"/>
    </source>
</evidence>
<evidence type="ECO:0000313" key="8">
    <source>
        <dbReference type="EMBL" id="OWK37615.1"/>
    </source>
</evidence>
<feature type="transmembrane region" description="Helical" evidence="6">
    <location>
        <begin position="216"/>
        <end position="239"/>
    </location>
</feature>
<feature type="transmembrane region" description="Helical" evidence="6">
    <location>
        <begin position="107"/>
        <end position="130"/>
    </location>
</feature>
<name>A0A225DMG8_9BACT</name>
<feature type="transmembrane region" description="Helical" evidence="6">
    <location>
        <begin position="354"/>
        <end position="372"/>
    </location>
</feature>
<evidence type="ECO:0000256" key="4">
    <source>
        <dbReference type="ARBA" id="ARBA00022989"/>
    </source>
</evidence>
<gene>
    <name evidence="8" type="ORF">FRUB_06735</name>
</gene>
<evidence type="ECO:0000256" key="5">
    <source>
        <dbReference type="ARBA" id="ARBA00023136"/>
    </source>
</evidence>
<keyword evidence="5 6" id="KW-0472">Membrane</keyword>
<protein>
    <submittedName>
        <fullName evidence="8">Major facilitator family transporter</fullName>
    </submittedName>
</protein>
<dbReference type="InterPro" id="IPR011701">
    <property type="entry name" value="MFS"/>
</dbReference>
<feature type="transmembrane region" description="Helical" evidence="6">
    <location>
        <begin position="259"/>
        <end position="281"/>
    </location>
</feature>
<dbReference type="Gene3D" id="1.20.1250.20">
    <property type="entry name" value="MFS general substrate transporter like domains"/>
    <property type="match status" value="2"/>
</dbReference>
<feature type="domain" description="Major facilitator superfamily (MFS) profile" evidence="7">
    <location>
        <begin position="15"/>
        <end position="408"/>
    </location>
</feature>
<reference evidence="9" key="1">
    <citation type="submission" date="2017-06" db="EMBL/GenBank/DDBJ databases">
        <title>Genome analysis of Fimbriiglobus ruber SP5, the first member of the order Planctomycetales with confirmed chitinolytic capability.</title>
        <authorList>
            <person name="Ravin N.V."/>
            <person name="Rakitin A.L."/>
            <person name="Ivanova A.A."/>
            <person name="Beletsky A.V."/>
            <person name="Kulichevskaya I.S."/>
            <person name="Mardanov A.V."/>
            <person name="Dedysh S.N."/>
        </authorList>
    </citation>
    <scope>NUCLEOTIDE SEQUENCE [LARGE SCALE GENOMIC DNA]</scope>
    <source>
        <strain evidence="9">SP5</strain>
    </source>
</reference>
<comment type="subcellular location">
    <subcellularLocation>
        <location evidence="1">Membrane</location>
        <topology evidence="1">Multi-pass membrane protein</topology>
    </subcellularLocation>
</comment>
<evidence type="ECO:0000256" key="3">
    <source>
        <dbReference type="ARBA" id="ARBA00022692"/>
    </source>
</evidence>
<dbReference type="InterPro" id="IPR036259">
    <property type="entry name" value="MFS_trans_sf"/>
</dbReference>
<dbReference type="AlphaFoldDB" id="A0A225DMG8"/>
<dbReference type="GO" id="GO:0022857">
    <property type="term" value="F:transmembrane transporter activity"/>
    <property type="evidence" value="ECO:0007669"/>
    <property type="project" value="InterPro"/>
</dbReference>
<feature type="transmembrane region" description="Helical" evidence="6">
    <location>
        <begin position="12"/>
        <end position="28"/>
    </location>
</feature>
<evidence type="ECO:0000256" key="1">
    <source>
        <dbReference type="ARBA" id="ARBA00004141"/>
    </source>
</evidence>
<dbReference type="InterPro" id="IPR005829">
    <property type="entry name" value="Sugar_transporter_CS"/>
</dbReference>
<comment type="caution">
    <text evidence="8">The sequence shown here is derived from an EMBL/GenBank/DDBJ whole genome shotgun (WGS) entry which is preliminary data.</text>
</comment>
<dbReference type="GO" id="GO:0016020">
    <property type="term" value="C:membrane"/>
    <property type="evidence" value="ECO:0007669"/>
    <property type="project" value="UniProtKB-SubCell"/>
</dbReference>
<feature type="transmembrane region" description="Helical" evidence="6">
    <location>
        <begin position="316"/>
        <end position="333"/>
    </location>
</feature>